<dbReference type="InterPro" id="IPR002156">
    <property type="entry name" value="RNaseH_domain"/>
</dbReference>
<dbReference type="InterPro" id="IPR036397">
    <property type="entry name" value="RNaseH_sf"/>
</dbReference>
<dbReference type="GO" id="GO:0003676">
    <property type="term" value="F:nucleic acid binding"/>
    <property type="evidence" value="ECO:0007669"/>
    <property type="project" value="InterPro"/>
</dbReference>
<accession>A0A5B7HIX2</accession>
<dbReference type="PROSITE" id="PS50879">
    <property type="entry name" value="RNASE_H_1"/>
    <property type="match status" value="1"/>
</dbReference>
<dbReference type="GO" id="GO:0004523">
    <property type="term" value="F:RNA-DNA hybrid ribonuclease activity"/>
    <property type="evidence" value="ECO:0007669"/>
    <property type="project" value="InterPro"/>
</dbReference>
<feature type="domain" description="RNase H type-1" evidence="1">
    <location>
        <begin position="19"/>
        <end position="125"/>
    </location>
</feature>
<dbReference type="Gene3D" id="3.30.420.10">
    <property type="entry name" value="Ribonuclease H-like superfamily/Ribonuclease H"/>
    <property type="match status" value="1"/>
</dbReference>
<dbReference type="SUPFAM" id="SSF53098">
    <property type="entry name" value="Ribonuclease H-like"/>
    <property type="match status" value="1"/>
</dbReference>
<organism evidence="2 3">
    <name type="scientific">Portunus trituberculatus</name>
    <name type="common">Swimming crab</name>
    <name type="synonym">Neptunus trituberculatus</name>
    <dbReference type="NCBI Taxonomy" id="210409"/>
    <lineage>
        <taxon>Eukaryota</taxon>
        <taxon>Metazoa</taxon>
        <taxon>Ecdysozoa</taxon>
        <taxon>Arthropoda</taxon>
        <taxon>Crustacea</taxon>
        <taxon>Multicrustacea</taxon>
        <taxon>Malacostraca</taxon>
        <taxon>Eumalacostraca</taxon>
        <taxon>Eucarida</taxon>
        <taxon>Decapoda</taxon>
        <taxon>Pleocyemata</taxon>
        <taxon>Brachyura</taxon>
        <taxon>Eubrachyura</taxon>
        <taxon>Portunoidea</taxon>
        <taxon>Portunidae</taxon>
        <taxon>Portuninae</taxon>
        <taxon>Portunus</taxon>
    </lineage>
</organism>
<evidence type="ECO:0000313" key="2">
    <source>
        <dbReference type="EMBL" id="MPC69495.1"/>
    </source>
</evidence>
<evidence type="ECO:0000259" key="1">
    <source>
        <dbReference type="PROSITE" id="PS50879"/>
    </source>
</evidence>
<reference evidence="2 3" key="1">
    <citation type="submission" date="2019-05" db="EMBL/GenBank/DDBJ databases">
        <title>Another draft genome of Portunus trituberculatus and its Hox gene families provides insights of decapod evolution.</title>
        <authorList>
            <person name="Jeong J.-H."/>
            <person name="Song I."/>
            <person name="Kim S."/>
            <person name="Choi T."/>
            <person name="Kim D."/>
            <person name="Ryu S."/>
            <person name="Kim W."/>
        </authorList>
    </citation>
    <scope>NUCLEOTIDE SEQUENCE [LARGE SCALE GENOMIC DNA]</scope>
    <source>
        <tissue evidence="2">Muscle</tissue>
    </source>
</reference>
<dbReference type="Pfam" id="PF00075">
    <property type="entry name" value="RNase_H"/>
    <property type="match status" value="1"/>
</dbReference>
<protein>
    <recommendedName>
        <fullName evidence="1">RNase H type-1 domain-containing protein</fullName>
    </recommendedName>
</protein>
<dbReference type="Proteomes" id="UP000324222">
    <property type="component" value="Unassembled WGS sequence"/>
</dbReference>
<sequence>MDQSTLQTAARTALQAAPSQDFDLDYTDGSVVPNTKRAAAAFVSPNTTASFRLTDSASTLQTELVAIQQALRDCESSHKHILIHTDSLGAIQALNKTPAKDNIHLITSILAIFNISGDKAEEICT</sequence>
<name>A0A5B7HIX2_PORTR</name>
<dbReference type="EMBL" id="VSRR010029530">
    <property type="protein sequence ID" value="MPC69495.1"/>
    <property type="molecule type" value="Genomic_DNA"/>
</dbReference>
<dbReference type="InterPro" id="IPR012337">
    <property type="entry name" value="RNaseH-like_sf"/>
</dbReference>
<dbReference type="AlphaFoldDB" id="A0A5B7HIX2"/>
<evidence type="ECO:0000313" key="3">
    <source>
        <dbReference type="Proteomes" id="UP000324222"/>
    </source>
</evidence>
<keyword evidence="3" id="KW-1185">Reference proteome</keyword>
<comment type="caution">
    <text evidence="2">The sequence shown here is derived from an EMBL/GenBank/DDBJ whole genome shotgun (WGS) entry which is preliminary data.</text>
</comment>
<gene>
    <name evidence="2" type="ORF">E2C01_063721</name>
</gene>
<proteinExistence type="predicted"/>
<dbReference type="OrthoDB" id="6366904at2759"/>